<accession>X0UZL0</accession>
<dbReference type="Gene3D" id="3.40.50.2000">
    <property type="entry name" value="Glycogen Phosphorylase B"/>
    <property type="match status" value="1"/>
</dbReference>
<comment type="caution">
    <text evidence="2">The sequence shown here is derived from an EMBL/GenBank/DDBJ whole genome shotgun (WGS) entry which is preliminary data.</text>
</comment>
<gene>
    <name evidence="2" type="ORF">S01H1_29915</name>
</gene>
<evidence type="ECO:0000313" key="2">
    <source>
        <dbReference type="EMBL" id="GAF93855.1"/>
    </source>
</evidence>
<protein>
    <recommendedName>
        <fullName evidence="1">Glycosyl transferase family 1 domain-containing protein</fullName>
    </recommendedName>
</protein>
<dbReference type="AlphaFoldDB" id="X0UZL0"/>
<feature type="non-terminal residue" evidence="2">
    <location>
        <position position="1"/>
    </location>
</feature>
<dbReference type="SUPFAM" id="SSF53756">
    <property type="entry name" value="UDP-Glycosyltransferase/glycogen phosphorylase"/>
    <property type="match status" value="1"/>
</dbReference>
<evidence type="ECO:0000259" key="1">
    <source>
        <dbReference type="Pfam" id="PF00534"/>
    </source>
</evidence>
<dbReference type="InterPro" id="IPR050194">
    <property type="entry name" value="Glycosyltransferase_grp1"/>
</dbReference>
<dbReference type="PANTHER" id="PTHR45947:SF3">
    <property type="entry name" value="SULFOQUINOVOSYL TRANSFERASE SQD2"/>
    <property type="match status" value="1"/>
</dbReference>
<proteinExistence type="predicted"/>
<feature type="domain" description="Glycosyl transferase family 1" evidence="1">
    <location>
        <begin position="38"/>
        <end position="188"/>
    </location>
</feature>
<name>X0UZL0_9ZZZZ</name>
<dbReference type="Pfam" id="PF00534">
    <property type="entry name" value="Glycos_transf_1"/>
    <property type="match status" value="1"/>
</dbReference>
<organism evidence="2">
    <name type="scientific">marine sediment metagenome</name>
    <dbReference type="NCBI Taxonomy" id="412755"/>
    <lineage>
        <taxon>unclassified sequences</taxon>
        <taxon>metagenomes</taxon>
        <taxon>ecological metagenomes</taxon>
    </lineage>
</organism>
<dbReference type="GO" id="GO:0016757">
    <property type="term" value="F:glycosyltransferase activity"/>
    <property type="evidence" value="ECO:0007669"/>
    <property type="project" value="InterPro"/>
</dbReference>
<dbReference type="InterPro" id="IPR001296">
    <property type="entry name" value="Glyco_trans_1"/>
</dbReference>
<dbReference type="CDD" id="cd03801">
    <property type="entry name" value="GT4_PimA-like"/>
    <property type="match status" value="1"/>
</dbReference>
<reference evidence="2" key="1">
    <citation type="journal article" date="2014" name="Front. Microbiol.">
        <title>High frequency of phylogenetically diverse reductive dehalogenase-homologous genes in deep subseafloor sedimentary metagenomes.</title>
        <authorList>
            <person name="Kawai M."/>
            <person name="Futagami T."/>
            <person name="Toyoda A."/>
            <person name="Takaki Y."/>
            <person name="Nishi S."/>
            <person name="Hori S."/>
            <person name="Arai W."/>
            <person name="Tsubouchi T."/>
            <person name="Morono Y."/>
            <person name="Uchiyama I."/>
            <person name="Ito T."/>
            <person name="Fujiyama A."/>
            <person name="Inagaki F."/>
            <person name="Takami H."/>
        </authorList>
    </citation>
    <scope>NUCLEOTIDE SEQUENCE</scope>
    <source>
        <strain evidence="2">Expedition CK06-06</strain>
    </source>
</reference>
<dbReference type="EMBL" id="BARS01018384">
    <property type="protein sequence ID" value="GAF93855.1"/>
    <property type="molecule type" value="Genomic_DNA"/>
</dbReference>
<sequence>TEFMKQYALDRYSVSEDKVWVIPNYVLTDVFAPSSSHSRGNRCIIFVGRLAEQKNPWALLDAMRGLDAELVMVGDGPLREPLEAKASVEELAVKFLGNRPHRELPQHLNRATLFVLPSLYEGHPKTLLEAMSCGLPVIGTNVPGIRELIRHRETGYLCGTSPAEIRAAILKVLGDAKLREKMGRQARQFVVENFSVERVLTRELALLDSLMKAENGTES</sequence>
<dbReference type="PANTHER" id="PTHR45947">
    <property type="entry name" value="SULFOQUINOVOSYL TRANSFERASE SQD2"/>
    <property type="match status" value="1"/>
</dbReference>